<accession>K3WNT1</accession>
<dbReference type="eggNOG" id="ENOG502QRHK">
    <property type="taxonomic scope" value="Eukaryota"/>
</dbReference>
<dbReference type="OMA" id="FVWIVHI"/>
<feature type="signal peptide" evidence="2">
    <location>
        <begin position="1"/>
        <end position="29"/>
    </location>
</feature>
<dbReference type="PANTHER" id="PTHR36329">
    <property type="entry name" value="TRANSMEMBRANE PROTEIN"/>
    <property type="match status" value="1"/>
</dbReference>
<dbReference type="AlphaFoldDB" id="K3WNT1"/>
<reference evidence="3" key="3">
    <citation type="submission" date="2015-02" db="UniProtKB">
        <authorList>
            <consortium name="EnsemblProtists"/>
        </authorList>
    </citation>
    <scope>IDENTIFICATION</scope>
    <source>
        <strain evidence="3">DAOM BR144</strain>
    </source>
</reference>
<reference evidence="4" key="1">
    <citation type="journal article" date="2010" name="Genome Biol.">
        <title>Genome sequence of the necrotrophic plant pathogen Pythium ultimum reveals original pathogenicity mechanisms and effector repertoire.</title>
        <authorList>
            <person name="Levesque C.A."/>
            <person name="Brouwer H."/>
            <person name="Cano L."/>
            <person name="Hamilton J.P."/>
            <person name="Holt C."/>
            <person name="Huitema E."/>
            <person name="Raffaele S."/>
            <person name="Robideau G.P."/>
            <person name="Thines M."/>
            <person name="Win J."/>
            <person name="Zerillo M.M."/>
            <person name="Beakes G.W."/>
            <person name="Boore J.L."/>
            <person name="Busam D."/>
            <person name="Dumas B."/>
            <person name="Ferriera S."/>
            <person name="Fuerstenberg S.I."/>
            <person name="Gachon C.M."/>
            <person name="Gaulin E."/>
            <person name="Govers F."/>
            <person name="Grenville-Briggs L."/>
            <person name="Horner N."/>
            <person name="Hostetler J."/>
            <person name="Jiang R.H."/>
            <person name="Johnson J."/>
            <person name="Krajaejun T."/>
            <person name="Lin H."/>
            <person name="Meijer H.J."/>
            <person name="Moore B."/>
            <person name="Morris P."/>
            <person name="Phuntmart V."/>
            <person name="Puiu D."/>
            <person name="Shetty J."/>
            <person name="Stajich J.E."/>
            <person name="Tripathy S."/>
            <person name="Wawra S."/>
            <person name="van West P."/>
            <person name="Whitty B.R."/>
            <person name="Coutinho P.M."/>
            <person name="Henrissat B."/>
            <person name="Martin F."/>
            <person name="Thomas P.D."/>
            <person name="Tyler B.M."/>
            <person name="De Vries R.P."/>
            <person name="Kamoun S."/>
            <person name="Yandell M."/>
            <person name="Tisserat N."/>
            <person name="Buell C.R."/>
        </authorList>
    </citation>
    <scope>NUCLEOTIDE SEQUENCE</scope>
    <source>
        <strain evidence="4">DAOM:BR144</strain>
    </source>
</reference>
<keyword evidence="1" id="KW-1133">Transmembrane helix</keyword>
<dbReference type="EnsemblProtists" id="PYU1_T006623">
    <property type="protein sequence ID" value="PYU1_T006623"/>
    <property type="gene ID" value="PYU1_G006611"/>
</dbReference>
<feature type="transmembrane region" description="Helical" evidence="1">
    <location>
        <begin position="460"/>
        <end position="478"/>
    </location>
</feature>
<feature type="transmembrane region" description="Helical" evidence="1">
    <location>
        <begin position="397"/>
        <end position="418"/>
    </location>
</feature>
<feature type="transmembrane region" description="Helical" evidence="1">
    <location>
        <begin position="341"/>
        <end position="362"/>
    </location>
</feature>
<keyword evidence="4" id="KW-1185">Reference proteome</keyword>
<reference evidence="4" key="2">
    <citation type="submission" date="2010-04" db="EMBL/GenBank/DDBJ databases">
        <authorList>
            <person name="Buell R."/>
            <person name="Hamilton J."/>
            <person name="Hostetler J."/>
        </authorList>
    </citation>
    <scope>NUCLEOTIDE SEQUENCE [LARGE SCALE GENOMIC DNA]</scope>
    <source>
        <strain evidence="4">DAOM:BR144</strain>
    </source>
</reference>
<evidence type="ECO:0000256" key="2">
    <source>
        <dbReference type="SAM" id="SignalP"/>
    </source>
</evidence>
<dbReference type="VEuPathDB" id="FungiDB:PYU1_G006611"/>
<name>K3WNT1_GLOUD</name>
<keyword evidence="1" id="KW-0812">Transmembrane</keyword>
<dbReference type="HOGENOM" id="CLU_032614_0_0_1"/>
<feature type="transmembrane region" description="Helical" evidence="1">
    <location>
        <begin position="374"/>
        <end position="391"/>
    </location>
</feature>
<feature type="chain" id="PRO_5003871290" description="Intimal thickness related receptor IRP domain-containing protein" evidence="2">
    <location>
        <begin position="30"/>
        <end position="585"/>
    </location>
</feature>
<dbReference type="PANTHER" id="PTHR36329:SF1">
    <property type="entry name" value="TRANSMEMBRANE PROTEIN"/>
    <property type="match status" value="1"/>
</dbReference>
<dbReference type="Proteomes" id="UP000019132">
    <property type="component" value="Unassembled WGS sequence"/>
</dbReference>
<sequence length="585" mass="63963">MAPCRVGQIASVRWLFLLLVLLFVGPGFAASSALNTRSGYAYSVQLDSYASRLVYLAEYDVGDDGSFSIALDVMLTVQKPKADAGRTMLHLVVCDSAAIRRIKNPPAASIVSSAVPSFCATANRTLDDYCLSFPLRDDSPNEDVVYRSEITISMAMRESGYGALDGNGMLYFLLDACETVGGENGVLRSCLDRIDSKSNASACFTCPRNNPLANDPNCVVPPSISPSIRVTAAMNLCAKDGDCLGDNASAAANLLPETYGVLTGVWLASALAWLAHMRVFARANAAVELQQRMKLVPMVQCAYASMTCITLYTEATSSVYTQTLTSNNSSTTHNFCVNATILTQVLSLAVSAEVVVLIAKGWKITRPQLHVREYQWIRFVTLLWAVSYAILKNALVKHVTVFLIWGVAWACVVFMVWYNSAFNMNMLKYQIAMVRQLNSFDHVRTPVYTKYILFRRFRGILGLYMFLSCVLGILGLMNDTTDSTWQFSAVVADEALNYCLYIALGHTFRCRSAMPPVGALRRHHPSGADVDGTPPAPPLIQRKPTLVVVMNPDQAQALGTTYHVVPTTETMPSSPTTGKKLCANE</sequence>
<dbReference type="EMBL" id="GL376635">
    <property type="status" value="NOT_ANNOTATED_CDS"/>
    <property type="molecule type" value="Genomic_DNA"/>
</dbReference>
<keyword evidence="1" id="KW-0472">Membrane</keyword>
<evidence type="ECO:0008006" key="5">
    <source>
        <dbReference type="Google" id="ProtNLM"/>
    </source>
</evidence>
<dbReference type="InParanoid" id="K3WNT1"/>
<feature type="transmembrane region" description="Helical" evidence="1">
    <location>
        <begin position="259"/>
        <end position="280"/>
    </location>
</feature>
<evidence type="ECO:0000256" key="1">
    <source>
        <dbReference type="SAM" id="Phobius"/>
    </source>
</evidence>
<evidence type="ECO:0000313" key="3">
    <source>
        <dbReference type="EnsemblProtists" id="PYU1_T006623"/>
    </source>
</evidence>
<evidence type="ECO:0000313" key="4">
    <source>
        <dbReference type="Proteomes" id="UP000019132"/>
    </source>
</evidence>
<feature type="transmembrane region" description="Helical" evidence="1">
    <location>
        <begin position="301"/>
        <end position="321"/>
    </location>
</feature>
<protein>
    <recommendedName>
        <fullName evidence="5">Intimal thickness related receptor IRP domain-containing protein</fullName>
    </recommendedName>
</protein>
<organism evidence="3 4">
    <name type="scientific">Globisporangium ultimum (strain ATCC 200006 / CBS 805.95 / DAOM BR144)</name>
    <name type="common">Pythium ultimum</name>
    <dbReference type="NCBI Taxonomy" id="431595"/>
    <lineage>
        <taxon>Eukaryota</taxon>
        <taxon>Sar</taxon>
        <taxon>Stramenopiles</taxon>
        <taxon>Oomycota</taxon>
        <taxon>Peronosporomycetes</taxon>
        <taxon>Pythiales</taxon>
        <taxon>Pythiaceae</taxon>
        <taxon>Globisporangium</taxon>
    </lineage>
</organism>
<keyword evidence="2" id="KW-0732">Signal</keyword>
<proteinExistence type="predicted"/>